<sequence>MELDAFKKKREGAHRNYLQGHDGQRPGKHTDESSGRKWARVVRPTTLAKGTEKYQELKRNAERLHIETHSPIPRQAVNPSPPSAGRQQQYVIGFVTSSAAAHDAFIDREKRLWGYMM</sequence>
<comment type="caution">
    <text evidence="1">The sequence shown here is derived from an EMBL/GenBank/DDBJ whole genome shotgun (WGS) entry which is preliminary data.</text>
</comment>
<keyword evidence="2" id="KW-1185">Reference proteome</keyword>
<dbReference type="Proteomes" id="UP001060085">
    <property type="component" value="Linkage Group LG04"/>
</dbReference>
<proteinExistence type="predicted"/>
<name>A0ACC0B2E5_CATRO</name>
<protein>
    <submittedName>
        <fullName evidence="1">Uncharacterized protein</fullName>
    </submittedName>
</protein>
<evidence type="ECO:0000313" key="2">
    <source>
        <dbReference type="Proteomes" id="UP001060085"/>
    </source>
</evidence>
<accession>A0ACC0B2E5</accession>
<dbReference type="EMBL" id="CM044704">
    <property type="protein sequence ID" value="KAI5666801.1"/>
    <property type="molecule type" value="Genomic_DNA"/>
</dbReference>
<evidence type="ECO:0000313" key="1">
    <source>
        <dbReference type="EMBL" id="KAI5666801.1"/>
    </source>
</evidence>
<reference evidence="2" key="1">
    <citation type="journal article" date="2023" name="Nat. Plants">
        <title>Single-cell RNA sequencing provides a high-resolution roadmap for understanding the multicellular compartmentation of specialized metabolism.</title>
        <authorList>
            <person name="Sun S."/>
            <person name="Shen X."/>
            <person name="Li Y."/>
            <person name="Li Y."/>
            <person name="Wang S."/>
            <person name="Li R."/>
            <person name="Zhang H."/>
            <person name="Shen G."/>
            <person name="Guo B."/>
            <person name="Wei J."/>
            <person name="Xu J."/>
            <person name="St-Pierre B."/>
            <person name="Chen S."/>
            <person name="Sun C."/>
        </authorList>
    </citation>
    <scope>NUCLEOTIDE SEQUENCE [LARGE SCALE GENOMIC DNA]</scope>
</reference>
<gene>
    <name evidence="1" type="ORF">M9H77_16654</name>
</gene>
<organism evidence="1 2">
    <name type="scientific">Catharanthus roseus</name>
    <name type="common">Madagascar periwinkle</name>
    <name type="synonym">Vinca rosea</name>
    <dbReference type="NCBI Taxonomy" id="4058"/>
    <lineage>
        <taxon>Eukaryota</taxon>
        <taxon>Viridiplantae</taxon>
        <taxon>Streptophyta</taxon>
        <taxon>Embryophyta</taxon>
        <taxon>Tracheophyta</taxon>
        <taxon>Spermatophyta</taxon>
        <taxon>Magnoliopsida</taxon>
        <taxon>eudicotyledons</taxon>
        <taxon>Gunneridae</taxon>
        <taxon>Pentapetalae</taxon>
        <taxon>asterids</taxon>
        <taxon>lamiids</taxon>
        <taxon>Gentianales</taxon>
        <taxon>Apocynaceae</taxon>
        <taxon>Rauvolfioideae</taxon>
        <taxon>Vinceae</taxon>
        <taxon>Catharanthinae</taxon>
        <taxon>Catharanthus</taxon>
    </lineage>
</organism>